<dbReference type="InterPro" id="IPR012337">
    <property type="entry name" value="RNaseH-like_sf"/>
</dbReference>
<keyword evidence="5" id="KW-1185">Reference proteome</keyword>
<dbReference type="EMBL" id="CAMGYJ010000005">
    <property type="protein sequence ID" value="CAI0420803.1"/>
    <property type="molecule type" value="Genomic_DNA"/>
</dbReference>
<dbReference type="InterPro" id="IPR008906">
    <property type="entry name" value="HATC_C_dom"/>
</dbReference>
<name>A0AAV0KFF0_9ROSI</name>
<accession>A0AAV0KFF0</accession>
<dbReference type="AlphaFoldDB" id="A0AAV0KFF0"/>
<reference evidence="4" key="1">
    <citation type="submission" date="2022-08" db="EMBL/GenBank/DDBJ databases">
        <authorList>
            <person name="Gutierrez-Valencia J."/>
        </authorList>
    </citation>
    <scope>NUCLEOTIDE SEQUENCE</scope>
</reference>
<feature type="domain" description="hAT-like transposase RNase-H fold" evidence="3">
    <location>
        <begin position="209"/>
        <end position="308"/>
    </location>
</feature>
<dbReference type="PANTHER" id="PTHR46481:SF11">
    <property type="entry name" value="ZINC FINGER BED DOMAIN-CONTAINING PROTEIN RICESLEEPER 2-LIKE"/>
    <property type="match status" value="1"/>
</dbReference>
<evidence type="ECO:0008006" key="6">
    <source>
        <dbReference type="Google" id="ProtNLM"/>
    </source>
</evidence>
<evidence type="ECO:0000313" key="4">
    <source>
        <dbReference type="EMBL" id="CAI0420803.1"/>
    </source>
</evidence>
<proteinExistence type="predicted"/>
<keyword evidence="1" id="KW-0238">DNA-binding</keyword>
<dbReference type="Pfam" id="PF14372">
    <property type="entry name" value="hAT-like_RNase-H"/>
    <property type="match status" value="1"/>
</dbReference>
<feature type="domain" description="HAT C-terminal dimerisation" evidence="2">
    <location>
        <begin position="354"/>
        <end position="436"/>
    </location>
</feature>
<evidence type="ECO:0000313" key="5">
    <source>
        <dbReference type="Proteomes" id="UP001154282"/>
    </source>
</evidence>
<evidence type="ECO:0000259" key="2">
    <source>
        <dbReference type="Pfam" id="PF05699"/>
    </source>
</evidence>
<gene>
    <name evidence="4" type="ORF">LITE_LOCUS18503</name>
</gene>
<protein>
    <recommendedName>
        <fullName evidence="6">Transposase</fullName>
    </recommendedName>
</protein>
<dbReference type="InterPro" id="IPR025525">
    <property type="entry name" value="hAT-like_transposase_RNase-H"/>
</dbReference>
<dbReference type="GO" id="GO:0046983">
    <property type="term" value="F:protein dimerization activity"/>
    <property type="evidence" value="ECO:0007669"/>
    <property type="project" value="InterPro"/>
</dbReference>
<evidence type="ECO:0000256" key="1">
    <source>
        <dbReference type="ARBA" id="ARBA00023125"/>
    </source>
</evidence>
<comment type="caution">
    <text evidence="4">The sequence shown here is derived from an EMBL/GenBank/DDBJ whole genome shotgun (WGS) entry which is preliminary data.</text>
</comment>
<dbReference type="Pfam" id="PF05699">
    <property type="entry name" value="Dimer_Tnp_hAT"/>
    <property type="match status" value="1"/>
</dbReference>
<dbReference type="InterPro" id="IPR052035">
    <property type="entry name" value="ZnF_BED_domain_contain"/>
</dbReference>
<dbReference type="GO" id="GO:0003677">
    <property type="term" value="F:DNA binding"/>
    <property type="evidence" value="ECO:0007669"/>
    <property type="project" value="UniProtKB-KW"/>
</dbReference>
<dbReference type="PANTHER" id="PTHR46481">
    <property type="entry name" value="ZINC FINGER BED DOMAIN-CONTAINING PROTEIN 4"/>
    <property type="match status" value="1"/>
</dbReference>
<organism evidence="4 5">
    <name type="scientific">Linum tenue</name>
    <dbReference type="NCBI Taxonomy" id="586396"/>
    <lineage>
        <taxon>Eukaryota</taxon>
        <taxon>Viridiplantae</taxon>
        <taxon>Streptophyta</taxon>
        <taxon>Embryophyta</taxon>
        <taxon>Tracheophyta</taxon>
        <taxon>Spermatophyta</taxon>
        <taxon>Magnoliopsida</taxon>
        <taxon>eudicotyledons</taxon>
        <taxon>Gunneridae</taxon>
        <taxon>Pentapetalae</taxon>
        <taxon>rosids</taxon>
        <taxon>fabids</taxon>
        <taxon>Malpighiales</taxon>
        <taxon>Linaceae</taxon>
        <taxon>Linum</taxon>
    </lineage>
</organism>
<dbReference type="SUPFAM" id="SSF53098">
    <property type="entry name" value="Ribonuclease H-like"/>
    <property type="match status" value="1"/>
</dbReference>
<dbReference type="Proteomes" id="UP001154282">
    <property type="component" value="Unassembled WGS sequence"/>
</dbReference>
<evidence type="ECO:0000259" key="3">
    <source>
        <dbReference type="Pfam" id="PF14372"/>
    </source>
</evidence>
<sequence>MAVTAHYIDNSWILRSHMLRFIYVPTPHSSDRLASVLVNCMLDWNIDTKVSTITLDNCSTNDAMISKIKKKMVLSYLLGEGTLLHMRCSAHILNLIVKDGLDVVKDGIERIRDSVSYWLATPKRFEFFQETSKQLRVPCEKRLVLDCPTRWNSTFLMLAIAIPYKEVFNRLKQRDHQYDCLPSNDDWLFASIVCEKLQCFTLVSDLFLGSKYPTANLFFPRICELKIRICEWMFDSNEIIQRMAESMWAKFNKYWEVIQQILAVAIVLDPRYKLDIAEYYAEKLGLDGSLSLSASDIRRILGDLVVEYQSRLNGNGNNLAVGNDLPASSSNSDQGFDLFVSRRKKSRITSVTAELDAYLNEEILPRTSDFDILMWWKINGPKYPILQEIARDILAVPVTSVASESAFSSEGRLLDPHRSRLHQSTVEALMCTRTWLQANEGGGDDGVGNLEGCFSSLSETRMVQEVAQSESAILEDNAPRNRTYNLDDLD</sequence>